<feature type="compositionally biased region" description="Basic and acidic residues" evidence="1">
    <location>
        <begin position="395"/>
        <end position="404"/>
    </location>
</feature>
<dbReference type="EMBL" id="JAHUTJ010059137">
    <property type="protein sequence ID" value="MED6287750.1"/>
    <property type="molecule type" value="Genomic_DNA"/>
</dbReference>
<evidence type="ECO:0000313" key="3">
    <source>
        <dbReference type="Proteomes" id="UP001352852"/>
    </source>
</evidence>
<feature type="region of interest" description="Disordered" evidence="1">
    <location>
        <begin position="1"/>
        <end position="31"/>
    </location>
</feature>
<comment type="caution">
    <text evidence="2">The sequence shown here is derived from an EMBL/GenBank/DDBJ whole genome shotgun (WGS) entry which is preliminary data.</text>
</comment>
<feature type="non-terminal residue" evidence="2">
    <location>
        <position position="1"/>
    </location>
</feature>
<feature type="region of interest" description="Disordered" evidence="1">
    <location>
        <begin position="96"/>
        <end position="131"/>
    </location>
</feature>
<sequence>SQSQPGGVCGECDRKCQSESRNPAVVSEESQTSVCNLCGSTLKAPVRLDEHLIPEVCEEDGSHHKDTHRGAFKDQLANPDQQKDFQCCDLVKDAAHEDDDGTHKSGRHDDGRRSTVAKSSHNNSEKAQAEDRLMEYTCSSSLLVTMKEVMKKSSASARRALFARRRLNASGSTSSGASHSPCTPSPNSGREPSPPHSPSSKPHQSPGPPSSVSPSTCPVSLVLNTAASPVRAQTEGSDSSGLPGCSTGRFAQCPTCSQPKDLWPAAIPLGEKNSLIPIISPHTTWPQGTNKLLSHLPLHSQQPSRTLSLLIPIGGIHMVQPRSTLPLYSLVGSRTASSILSEAPKVKLAVQQQQDTHKEMLASSHGDPQNPQAAEQTPAGDKSLTVPQPSTSRTGTERTDRNVYTKDQNSSASSQKQL</sequence>
<feature type="compositionally biased region" description="Low complexity" evidence="1">
    <location>
        <begin position="168"/>
        <end position="180"/>
    </location>
</feature>
<evidence type="ECO:0000313" key="2">
    <source>
        <dbReference type="EMBL" id="MED6287750.1"/>
    </source>
</evidence>
<protein>
    <submittedName>
        <fullName evidence="2">Uncharacterized protein</fullName>
    </submittedName>
</protein>
<name>A0ABU7EKM1_9TELE</name>
<organism evidence="2 3">
    <name type="scientific">Characodon lateralis</name>
    <dbReference type="NCBI Taxonomy" id="208331"/>
    <lineage>
        <taxon>Eukaryota</taxon>
        <taxon>Metazoa</taxon>
        <taxon>Chordata</taxon>
        <taxon>Craniata</taxon>
        <taxon>Vertebrata</taxon>
        <taxon>Euteleostomi</taxon>
        <taxon>Actinopterygii</taxon>
        <taxon>Neopterygii</taxon>
        <taxon>Teleostei</taxon>
        <taxon>Neoteleostei</taxon>
        <taxon>Acanthomorphata</taxon>
        <taxon>Ovalentaria</taxon>
        <taxon>Atherinomorphae</taxon>
        <taxon>Cyprinodontiformes</taxon>
        <taxon>Goodeidae</taxon>
        <taxon>Characodon</taxon>
    </lineage>
</organism>
<keyword evidence="3" id="KW-1185">Reference proteome</keyword>
<feature type="region of interest" description="Disordered" evidence="1">
    <location>
        <begin position="353"/>
        <end position="418"/>
    </location>
</feature>
<gene>
    <name evidence="2" type="ORF">CHARACLAT_019386</name>
</gene>
<dbReference type="Proteomes" id="UP001352852">
    <property type="component" value="Unassembled WGS sequence"/>
</dbReference>
<evidence type="ECO:0000256" key="1">
    <source>
        <dbReference type="SAM" id="MobiDB-lite"/>
    </source>
</evidence>
<feature type="compositionally biased region" description="Polar residues" evidence="1">
    <location>
        <begin position="385"/>
        <end position="394"/>
    </location>
</feature>
<proteinExistence type="predicted"/>
<feature type="compositionally biased region" description="Polar residues" evidence="1">
    <location>
        <begin position="366"/>
        <end position="375"/>
    </location>
</feature>
<feature type="compositionally biased region" description="Polar residues" evidence="1">
    <location>
        <begin position="181"/>
        <end position="190"/>
    </location>
</feature>
<feature type="compositionally biased region" description="Basic and acidic residues" evidence="1">
    <location>
        <begin position="96"/>
        <end position="113"/>
    </location>
</feature>
<feature type="region of interest" description="Disordered" evidence="1">
    <location>
        <begin position="168"/>
        <end position="218"/>
    </location>
</feature>
<accession>A0ABU7EKM1</accession>
<reference evidence="2 3" key="1">
    <citation type="submission" date="2021-06" db="EMBL/GenBank/DDBJ databases">
        <authorList>
            <person name="Palmer J.M."/>
        </authorList>
    </citation>
    <scope>NUCLEOTIDE SEQUENCE [LARGE SCALE GENOMIC DNA]</scope>
    <source>
        <strain evidence="2 3">CL_MEX2019</strain>
        <tissue evidence="2">Muscle</tissue>
    </source>
</reference>
<feature type="compositionally biased region" description="Polar residues" evidence="1">
    <location>
        <begin position="405"/>
        <end position="418"/>
    </location>
</feature>